<keyword evidence="6" id="KW-0342">GTP-binding</keyword>
<keyword evidence="5" id="KW-0547">Nucleotide-binding</keyword>
<organism evidence="11">
    <name type="scientific">hydrothermal vent metagenome</name>
    <dbReference type="NCBI Taxonomy" id="652676"/>
    <lineage>
        <taxon>unclassified sequences</taxon>
        <taxon>metagenomes</taxon>
        <taxon>ecological metagenomes</taxon>
    </lineage>
</organism>
<feature type="domain" description="Mannose-6-phosphate isomerase type II C-terminal" evidence="9">
    <location>
        <begin position="351"/>
        <end position="465"/>
    </location>
</feature>
<dbReference type="InterPro" id="IPR014710">
    <property type="entry name" value="RmlC-like_jellyroll"/>
</dbReference>
<evidence type="ECO:0000256" key="7">
    <source>
        <dbReference type="ARBA" id="ARBA00047343"/>
    </source>
</evidence>
<dbReference type="InterPro" id="IPR001538">
    <property type="entry name" value="Man6P_isomerase-2_C"/>
</dbReference>
<dbReference type="GO" id="GO:0009298">
    <property type="term" value="P:GDP-mannose biosynthetic process"/>
    <property type="evidence" value="ECO:0007669"/>
    <property type="project" value="TreeGrafter"/>
</dbReference>
<evidence type="ECO:0000259" key="9">
    <source>
        <dbReference type="Pfam" id="PF01050"/>
    </source>
</evidence>
<dbReference type="InterPro" id="IPR029044">
    <property type="entry name" value="Nucleotide-diphossugar_trans"/>
</dbReference>
<dbReference type="InterPro" id="IPR049577">
    <property type="entry name" value="GMPP_N"/>
</dbReference>
<evidence type="ECO:0000256" key="5">
    <source>
        <dbReference type="ARBA" id="ARBA00022741"/>
    </source>
</evidence>
<reference evidence="11" key="1">
    <citation type="submission" date="2018-06" db="EMBL/GenBank/DDBJ databases">
        <authorList>
            <person name="Zhirakovskaya E."/>
        </authorList>
    </citation>
    <scope>NUCLEOTIDE SEQUENCE</scope>
</reference>
<dbReference type="Pfam" id="PF00483">
    <property type="entry name" value="NTP_transferase"/>
    <property type="match status" value="1"/>
</dbReference>
<dbReference type="Pfam" id="PF01050">
    <property type="entry name" value="MannoseP_isomer"/>
    <property type="match status" value="1"/>
</dbReference>
<dbReference type="InterPro" id="IPR011051">
    <property type="entry name" value="RmlC_Cupin_sf"/>
</dbReference>
<dbReference type="Pfam" id="PF22640">
    <property type="entry name" value="ManC_GMP_beta-helix"/>
    <property type="match status" value="1"/>
</dbReference>
<evidence type="ECO:0000256" key="4">
    <source>
        <dbReference type="ARBA" id="ARBA00022695"/>
    </source>
</evidence>
<sequence length="471" mass="51992">MITPVVLSGGSGTRLWPLSRKLHPKQLLPLLNETSLLQDTINRLQGLKDLEPTVIICNEEYRFMVAEQARSTSVGASAIILEPIGRNTAPAIALAAINAVQSDVDAVLLVLPADHDIKNIDAFHDAIETGLQQADNSQFVTFGIVPDKPETGYGYIKSASSVGVNEVSTIAQFIEKPELGVAKKYLEEGGYYWNSGMFMFKASEYINALKEFAPEMHSACLAAVNVAERDMDFIRVGVEEFSKCPSDSIDYAVMEKVTNAVVIPVDIGWSDVGSWAALHEIGEQDKNNNILIGDTKSITTNGCYVRAEHKLVTTLGVENLIIVDTDDALLVANKNHVQDIKQIVESLSAENREEVSLHKRVCRPWGCYQGIDHSERFQAKRITVNPGAVLSLQLHHHRAEHWIVVNGTAKVTKGEDVFILSENESTYIPLGTKHRLENIGKIPLELIEVQTGSYLGEDDIVRFDDVYGRED</sequence>
<feature type="domain" description="Nucleotidyl transferase" evidence="8">
    <location>
        <begin position="4"/>
        <end position="286"/>
    </location>
</feature>
<evidence type="ECO:0000256" key="3">
    <source>
        <dbReference type="ARBA" id="ARBA00022679"/>
    </source>
</evidence>
<keyword evidence="11" id="KW-0413">Isomerase</keyword>
<evidence type="ECO:0000313" key="11">
    <source>
        <dbReference type="EMBL" id="VAW52116.1"/>
    </source>
</evidence>
<dbReference type="FunFam" id="3.90.550.10:FF:000046">
    <property type="entry name" value="Mannose-1-phosphate guanylyltransferase (GDP)"/>
    <property type="match status" value="1"/>
</dbReference>
<dbReference type="GO" id="GO:0004475">
    <property type="term" value="F:mannose-1-phosphate guanylyltransferase (GTP) activity"/>
    <property type="evidence" value="ECO:0007669"/>
    <property type="project" value="UniProtKB-EC"/>
</dbReference>
<dbReference type="Gene3D" id="3.90.550.10">
    <property type="entry name" value="Spore Coat Polysaccharide Biosynthesis Protein SpsA, Chain A"/>
    <property type="match status" value="1"/>
</dbReference>
<evidence type="ECO:0000256" key="6">
    <source>
        <dbReference type="ARBA" id="ARBA00023134"/>
    </source>
</evidence>
<evidence type="ECO:0000259" key="10">
    <source>
        <dbReference type="Pfam" id="PF22640"/>
    </source>
</evidence>
<dbReference type="NCBIfam" id="TIGR01479">
    <property type="entry name" value="GMP_PMI"/>
    <property type="match status" value="1"/>
</dbReference>
<dbReference type="EC" id="2.7.7.13" evidence="2"/>
<dbReference type="InterPro" id="IPR054566">
    <property type="entry name" value="ManC/GMP-like_b-helix"/>
</dbReference>
<accession>A0A3B0X5U5</accession>
<dbReference type="FunFam" id="2.60.120.10:FF:000032">
    <property type="entry name" value="Mannose-1-phosphate guanylyltransferase/mannose-6-phosphate isomerase"/>
    <property type="match status" value="1"/>
</dbReference>
<dbReference type="GO" id="GO:0016853">
    <property type="term" value="F:isomerase activity"/>
    <property type="evidence" value="ECO:0007669"/>
    <property type="project" value="UniProtKB-KW"/>
</dbReference>
<dbReference type="InterPro" id="IPR051161">
    <property type="entry name" value="Mannose-6P_isomerase_type2"/>
</dbReference>
<evidence type="ECO:0000256" key="1">
    <source>
        <dbReference type="ARBA" id="ARBA00006115"/>
    </source>
</evidence>
<comment type="catalytic activity">
    <reaction evidence="7">
        <text>alpha-D-mannose 1-phosphate + GTP + H(+) = GDP-alpha-D-mannose + diphosphate</text>
        <dbReference type="Rhea" id="RHEA:15229"/>
        <dbReference type="ChEBI" id="CHEBI:15378"/>
        <dbReference type="ChEBI" id="CHEBI:33019"/>
        <dbReference type="ChEBI" id="CHEBI:37565"/>
        <dbReference type="ChEBI" id="CHEBI:57527"/>
        <dbReference type="ChEBI" id="CHEBI:58409"/>
        <dbReference type="EC" id="2.7.7.13"/>
    </reaction>
</comment>
<name>A0A3B0X5U5_9ZZZZ</name>
<dbReference type="PANTHER" id="PTHR46390:SF1">
    <property type="entry name" value="MANNOSE-1-PHOSPHATE GUANYLYLTRANSFERASE"/>
    <property type="match status" value="1"/>
</dbReference>
<dbReference type="InterPro" id="IPR006375">
    <property type="entry name" value="Man1P_GuaTrfase/Man6P_Isoase"/>
</dbReference>
<dbReference type="PANTHER" id="PTHR46390">
    <property type="entry name" value="MANNOSE-1-PHOSPHATE GUANYLYLTRANSFERASE"/>
    <property type="match status" value="1"/>
</dbReference>
<dbReference type="SUPFAM" id="SSF51182">
    <property type="entry name" value="RmlC-like cupins"/>
    <property type="match status" value="1"/>
</dbReference>
<dbReference type="CDD" id="cd02213">
    <property type="entry name" value="cupin_PMI_typeII_C"/>
    <property type="match status" value="1"/>
</dbReference>
<dbReference type="GO" id="GO:0000271">
    <property type="term" value="P:polysaccharide biosynthetic process"/>
    <property type="evidence" value="ECO:0007669"/>
    <property type="project" value="InterPro"/>
</dbReference>
<dbReference type="SUPFAM" id="SSF53448">
    <property type="entry name" value="Nucleotide-diphospho-sugar transferases"/>
    <property type="match status" value="1"/>
</dbReference>
<protein>
    <recommendedName>
        <fullName evidence="2">mannose-1-phosphate guanylyltransferase</fullName>
        <ecNumber evidence="2">2.7.7.13</ecNumber>
    </recommendedName>
</protein>
<evidence type="ECO:0000256" key="2">
    <source>
        <dbReference type="ARBA" id="ARBA00012387"/>
    </source>
</evidence>
<dbReference type="GO" id="GO:0005525">
    <property type="term" value="F:GTP binding"/>
    <property type="evidence" value="ECO:0007669"/>
    <property type="project" value="UniProtKB-KW"/>
</dbReference>
<comment type="similarity">
    <text evidence="1">Belongs to the mannose-6-phosphate isomerase type 2 family.</text>
</comment>
<dbReference type="InterPro" id="IPR005835">
    <property type="entry name" value="NTP_transferase_dom"/>
</dbReference>
<dbReference type="AlphaFoldDB" id="A0A3B0X5U5"/>
<keyword evidence="3 11" id="KW-0808">Transferase</keyword>
<dbReference type="CDD" id="cd02509">
    <property type="entry name" value="GDP-M1P_Guanylyltransferase"/>
    <property type="match status" value="1"/>
</dbReference>
<gene>
    <name evidence="11" type="ORF">MNBD_GAMMA05-648</name>
</gene>
<feature type="domain" description="MannoseP isomerase/GMP-like beta-helix" evidence="10">
    <location>
        <begin position="297"/>
        <end position="347"/>
    </location>
</feature>
<proteinExistence type="inferred from homology"/>
<keyword evidence="4 11" id="KW-0548">Nucleotidyltransferase</keyword>
<evidence type="ECO:0000259" key="8">
    <source>
        <dbReference type="Pfam" id="PF00483"/>
    </source>
</evidence>
<dbReference type="EMBL" id="UOFE01000024">
    <property type="protein sequence ID" value="VAW52116.1"/>
    <property type="molecule type" value="Genomic_DNA"/>
</dbReference>
<dbReference type="Gene3D" id="2.60.120.10">
    <property type="entry name" value="Jelly Rolls"/>
    <property type="match status" value="1"/>
</dbReference>